<evidence type="ECO:0000313" key="3">
    <source>
        <dbReference type="Proteomes" id="UP000708208"/>
    </source>
</evidence>
<feature type="non-terminal residue" evidence="2">
    <location>
        <position position="1"/>
    </location>
</feature>
<organism evidence="2 3">
    <name type="scientific">Allacma fusca</name>
    <dbReference type="NCBI Taxonomy" id="39272"/>
    <lineage>
        <taxon>Eukaryota</taxon>
        <taxon>Metazoa</taxon>
        <taxon>Ecdysozoa</taxon>
        <taxon>Arthropoda</taxon>
        <taxon>Hexapoda</taxon>
        <taxon>Collembola</taxon>
        <taxon>Symphypleona</taxon>
        <taxon>Sminthuridae</taxon>
        <taxon>Allacma</taxon>
    </lineage>
</organism>
<accession>A0A8J2NYN4</accession>
<reference evidence="2" key="1">
    <citation type="submission" date="2021-06" db="EMBL/GenBank/DDBJ databases">
        <authorList>
            <person name="Hodson N. C."/>
            <person name="Mongue J. A."/>
            <person name="Jaron S. K."/>
        </authorList>
    </citation>
    <scope>NUCLEOTIDE SEQUENCE</scope>
</reference>
<comment type="caution">
    <text evidence="2">The sequence shown here is derived from an EMBL/GenBank/DDBJ whole genome shotgun (WGS) entry which is preliminary data.</text>
</comment>
<proteinExistence type="predicted"/>
<dbReference type="Proteomes" id="UP000708208">
    <property type="component" value="Unassembled WGS sequence"/>
</dbReference>
<dbReference type="EMBL" id="CAJVCH010212508">
    <property type="protein sequence ID" value="CAG7731433.1"/>
    <property type="molecule type" value="Genomic_DNA"/>
</dbReference>
<gene>
    <name evidence="2" type="ORF">AFUS01_LOCUS20023</name>
</gene>
<name>A0A8J2NYN4_9HEXA</name>
<keyword evidence="3" id="KW-1185">Reference proteome</keyword>
<feature type="region of interest" description="Disordered" evidence="1">
    <location>
        <begin position="26"/>
        <end position="59"/>
    </location>
</feature>
<protein>
    <submittedName>
        <fullName evidence="2">Uncharacterized protein</fullName>
    </submittedName>
</protein>
<evidence type="ECO:0000313" key="2">
    <source>
        <dbReference type="EMBL" id="CAG7731433.1"/>
    </source>
</evidence>
<dbReference type="AlphaFoldDB" id="A0A8J2NYN4"/>
<evidence type="ECO:0000256" key="1">
    <source>
        <dbReference type="SAM" id="MobiDB-lite"/>
    </source>
</evidence>
<sequence length="59" mass="6750">MERNSRPCKSKSGKWKRLAKLKILATPYSNSNRRQVQRFRSCPPPSLPAPDDGFEESSD</sequence>